<name>A0A915CS92_9BILA</name>
<protein>
    <submittedName>
        <fullName evidence="3">Uncharacterized protein</fullName>
    </submittedName>
</protein>
<feature type="compositionally biased region" description="Polar residues" evidence="1">
    <location>
        <begin position="12"/>
        <end position="26"/>
    </location>
</feature>
<evidence type="ECO:0000313" key="3">
    <source>
        <dbReference type="WBParaSite" id="jg11922"/>
    </source>
</evidence>
<organism evidence="2 3">
    <name type="scientific">Ditylenchus dipsaci</name>
    <dbReference type="NCBI Taxonomy" id="166011"/>
    <lineage>
        <taxon>Eukaryota</taxon>
        <taxon>Metazoa</taxon>
        <taxon>Ecdysozoa</taxon>
        <taxon>Nematoda</taxon>
        <taxon>Chromadorea</taxon>
        <taxon>Rhabditida</taxon>
        <taxon>Tylenchina</taxon>
        <taxon>Tylenchomorpha</taxon>
        <taxon>Sphaerularioidea</taxon>
        <taxon>Anguinidae</taxon>
        <taxon>Anguininae</taxon>
        <taxon>Ditylenchus</taxon>
    </lineage>
</organism>
<evidence type="ECO:0000256" key="1">
    <source>
        <dbReference type="SAM" id="MobiDB-lite"/>
    </source>
</evidence>
<feature type="region of interest" description="Disordered" evidence="1">
    <location>
        <begin position="1"/>
        <end position="27"/>
    </location>
</feature>
<sequence length="87" mass="9496">MMSAPKSPLPSPVNNQPRNQSSSSASVEVVGQPWNYLLVISQPQVEASSEESKQLSNQWKSQPKEASRTPSYLLVCIVTVRALVALD</sequence>
<dbReference type="Proteomes" id="UP000887574">
    <property type="component" value="Unplaced"/>
</dbReference>
<accession>A0A915CS92</accession>
<dbReference type="WBParaSite" id="jg11922">
    <property type="protein sequence ID" value="jg11922"/>
    <property type="gene ID" value="jg11922"/>
</dbReference>
<evidence type="ECO:0000313" key="2">
    <source>
        <dbReference type="Proteomes" id="UP000887574"/>
    </source>
</evidence>
<dbReference type="AlphaFoldDB" id="A0A915CS92"/>
<keyword evidence="2" id="KW-1185">Reference proteome</keyword>
<proteinExistence type="predicted"/>
<reference evidence="3" key="1">
    <citation type="submission" date="2022-11" db="UniProtKB">
        <authorList>
            <consortium name="WormBaseParasite"/>
        </authorList>
    </citation>
    <scope>IDENTIFICATION</scope>
</reference>